<dbReference type="SUPFAM" id="SSF47954">
    <property type="entry name" value="Cyclin-like"/>
    <property type="match status" value="2"/>
</dbReference>
<organism evidence="8 9">
    <name type="scientific">Platysternon megacephalum</name>
    <name type="common">big-headed turtle</name>
    <dbReference type="NCBI Taxonomy" id="55544"/>
    <lineage>
        <taxon>Eukaryota</taxon>
        <taxon>Metazoa</taxon>
        <taxon>Chordata</taxon>
        <taxon>Craniata</taxon>
        <taxon>Vertebrata</taxon>
        <taxon>Euteleostomi</taxon>
        <taxon>Archelosauria</taxon>
        <taxon>Testudinata</taxon>
        <taxon>Testudines</taxon>
        <taxon>Cryptodira</taxon>
        <taxon>Durocryptodira</taxon>
        <taxon>Testudinoidea</taxon>
        <taxon>Platysternidae</taxon>
        <taxon>Platysternon</taxon>
    </lineage>
</organism>
<keyword evidence="3" id="KW-0131">Cell cycle</keyword>
<reference evidence="8 9" key="2">
    <citation type="submission" date="2019-04" db="EMBL/GenBank/DDBJ databases">
        <title>The genome sequence of big-headed turtle.</title>
        <authorList>
            <person name="Gong S."/>
        </authorList>
    </citation>
    <scope>NUCLEOTIDE SEQUENCE [LARGE SCALE GENOMIC DNA]</scope>
    <source>
        <strain evidence="8">DO16091913</strain>
        <tissue evidence="8">Muscle</tissue>
    </source>
</reference>
<dbReference type="Proteomes" id="UP000297703">
    <property type="component" value="Unassembled WGS sequence"/>
</dbReference>
<dbReference type="InterPro" id="IPR006671">
    <property type="entry name" value="Cyclin_N"/>
</dbReference>
<dbReference type="SMART" id="SM01332">
    <property type="entry name" value="Cyclin_C"/>
    <property type="match status" value="1"/>
</dbReference>
<keyword evidence="1" id="KW-0132">Cell division</keyword>
<comment type="similarity">
    <text evidence="4">Belongs to the cyclin family.</text>
</comment>
<dbReference type="InterPro" id="IPR036915">
    <property type="entry name" value="Cyclin-like_sf"/>
</dbReference>
<keyword evidence="9" id="KW-1185">Reference proteome</keyword>
<evidence type="ECO:0000259" key="6">
    <source>
        <dbReference type="SMART" id="SM00385"/>
    </source>
</evidence>
<feature type="compositionally biased region" description="Low complexity" evidence="5">
    <location>
        <begin position="85"/>
        <end position="96"/>
    </location>
</feature>
<comment type="caution">
    <text evidence="8">The sequence shown here is derived from an EMBL/GenBank/DDBJ whole genome shotgun (WGS) entry which is preliminary data.</text>
</comment>
<evidence type="ECO:0000313" key="8">
    <source>
        <dbReference type="EMBL" id="TFK03779.1"/>
    </source>
</evidence>
<keyword evidence="2 4" id="KW-0195">Cyclin</keyword>
<accession>A0A4D9E131</accession>
<evidence type="ECO:0000256" key="5">
    <source>
        <dbReference type="SAM" id="MobiDB-lite"/>
    </source>
</evidence>
<dbReference type="FunFam" id="1.10.472.10:FF:000096">
    <property type="entry name" value="G1/S-specific cyclin-D3 isoform X2"/>
    <property type="match status" value="1"/>
</dbReference>
<dbReference type="InterPro" id="IPR013763">
    <property type="entry name" value="Cyclin-like_dom"/>
</dbReference>
<dbReference type="OrthoDB" id="306099at2759"/>
<dbReference type="PANTHER" id="PTHR10177">
    <property type="entry name" value="CYCLINS"/>
    <property type="match status" value="1"/>
</dbReference>
<evidence type="ECO:0000256" key="2">
    <source>
        <dbReference type="ARBA" id="ARBA00023127"/>
    </source>
</evidence>
<dbReference type="GO" id="GO:0051301">
    <property type="term" value="P:cell division"/>
    <property type="evidence" value="ECO:0007669"/>
    <property type="project" value="UniProtKB-KW"/>
</dbReference>
<evidence type="ECO:0000256" key="1">
    <source>
        <dbReference type="ARBA" id="ARBA00022618"/>
    </source>
</evidence>
<reference evidence="8 9" key="1">
    <citation type="submission" date="2019-04" db="EMBL/GenBank/DDBJ databases">
        <title>Draft genome of the big-headed turtle Platysternon megacephalum.</title>
        <authorList>
            <person name="Gong S."/>
        </authorList>
    </citation>
    <scope>NUCLEOTIDE SEQUENCE [LARGE SCALE GENOMIC DNA]</scope>
    <source>
        <strain evidence="8">DO16091913</strain>
        <tissue evidence="8">Muscle</tissue>
    </source>
</reference>
<gene>
    <name evidence="8" type="ORF">DR999_PMT13807</name>
</gene>
<dbReference type="GO" id="GO:0003677">
    <property type="term" value="F:DNA binding"/>
    <property type="evidence" value="ECO:0007669"/>
    <property type="project" value="UniProtKB-KW"/>
</dbReference>
<evidence type="ECO:0000313" key="9">
    <source>
        <dbReference type="Proteomes" id="UP000297703"/>
    </source>
</evidence>
<feature type="region of interest" description="Disordered" evidence="5">
    <location>
        <begin position="45"/>
        <end position="96"/>
    </location>
</feature>
<keyword evidence="8" id="KW-0238">DNA-binding</keyword>
<name>A0A4D9E131_9SAUR</name>
<evidence type="ECO:0000259" key="7">
    <source>
        <dbReference type="SMART" id="SM01332"/>
    </source>
</evidence>
<dbReference type="PROSITE" id="PS00292">
    <property type="entry name" value="CYCLINS"/>
    <property type="match status" value="1"/>
</dbReference>
<dbReference type="InterPro" id="IPR048258">
    <property type="entry name" value="Cyclins_cyclin-box"/>
</dbReference>
<sequence>MAFQCSGGKKRKLCVCVWRGVGGISFFVFSLERMGGETAASCSRGSRLAHHGTQGAPFLSPSLRRGGARPGPRPFTSRRSKNCNSGAGAVSAAGSAGQSGREAARWGRCCLLAPLPGWECPLPAAGSPFPPAPALRSLSLLPPFSHHSPGSRHMELLCVEGAPRVPRAERDPQLLGDRRVLQNLLSQEERYSPRVSYFHCVQKEIKPFMRKMLAFWMLEVCEEQKCEEEVFPLAMNYVDRYLSSVPTQKNHLQLLGAVCMLLASKLRETMPLTVEKLCIYTDNSITPQQLLDCEVLVLEKLKWDLVSVIANDFLARILHRLPLPTDKVELVKKHAQTFIALCATDYTFAMYPPSMIATGSIGAAIHGLSVSANSFSGEALTELLASITGTEVDCLKACQEQIEAALAESLKQASQSQQEYSSSKTPDYPASQNVSMTSTPTDVTDINL</sequence>
<evidence type="ECO:0000256" key="3">
    <source>
        <dbReference type="ARBA" id="ARBA00023306"/>
    </source>
</evidence>
<dbReference type="SMART" id="SM00385">
    <property type="entry name" value="CYCLIN"/>
    <property type="match status" value="1"/>
</dbReference>
<dbReference type="Gene3D" id="1.10.472.10">
    <property type="entry name" value="Cyclin-like"/>
    <property type="match status" value="2"/>
</dbReference>
<dbReference type="AlphaFoldDB" id="A0A4D9E131"/>
<proteinExistence type="inferred from homology"/>
<feature type="region of interest" description="Disordered" evidence="5">
    <location>
        <begin position="415"/>
        <end position="448"/>
    </location>
</feature>
<dbReference type="EMBL" id="QXTE01000152">
    <property type="protein sequence ID" value="TFK03779.1"/>
    <property type="molecule type" value="Genomic_DNA"/>
</dbReference>
<feature type="domain" description="Cyclin-like" evidence="6">
    <location>
        <begin position="215"/>
        <end position="299"/>
    </location>
</feature>
<dbReference type="InterPro" id="IPR004367">
    <property type="entry name" value="Cyclin_C-dom"/>
</dbReference>
<dbReference type="STRING" id="55544.A0A4D9E131"/>
<keyword evidence="8" id="KW-0371">Homeobox</keyword>
<dbReference type="Pfam" id="PF02984">
    <property type="entry name" value="Cyclin_C"/>
    <property type="match status" value="1"/>
</dbReference>
<dbReference type="Pfam" id="PF00134">
    <property type="entry name" value="Cyclin_N"/>
    <property type="match status" value="1"/>
</dbReference>
<evidence type="ECO:0000256" key="4">
    <source>
        <dbReference type="RuleBase" id="RU000383"/>
    </source>
</evidence>
<dbReference type="InterPro" id="IPR039361">
    <property type="entry name" value="Cyclin"/>
</dbReference>
<feature type="domain" description="Cyclin C-terminal" evidence="7">
    <location>
        <begin position="308"/>
        <end position="440"/>
    </location>
</feature>
<feature type="compositionally biased region" description="Polar residues" evidence="5">
    <location>
        <begin position="430"/>
        <end position="448"/>
    </location>
</feature>
<protein>
    <submittedName>
        <fullName evidence="8">Homeobox protein OTX1</fullName>
    </submittedName>
</protein>